<dbReference type="RefSeq" id="WP_331703326.1">
    <property type="nucleotide sequence ID" value="NZ_JAZHBO010000001.1"/>
</dbReference>
<evidence type="ECO:0000256" key="1">
    <source>
        <dbReference type="SAM" id="Phobius"/>
    </source>
</evidence>
<name>A0ABU7UXE7_9GAMM</name>
<feature type="transmembrane region" description="Helical" evidence="1">
    <location>
        <begin position="90"/>
        <end position="110"/>
    </location>
</feature>
<keyword evidence="1" id="KW-0472">Membrane</keyword>
<dbReference type="InterPro" id="IPR052948">
    <property type="entry name" value="Low_temp-induced_all0457"/>
</dbReference>
<reference evidence="2 3" key="1">
    <citation type="submission" date="2024-01" db="EMBL/GenBank/DDBJ databases">
        <title>Novel species of the genus Luteimonas isolated from rivers.</title>
        <authorList>
            <person name="Lu H."/>
        </authorList>
    </citation>
    <scope>NUCLEOTIDE SEQUENCE [LARGE SCALE GENOMIC DNA]</scope>
    <source>
        <strain evidence="2 3">FXH3W</strain>
    </source>
</reference>
<dbReference type="EMBL" id="JAZHBO010000001">
    <property type="protein sequence ID" value="MEF2155246.1"/>
    <property type="molecule type" value="Genomic_DNA"/>
</dbReference>
<proteinExistence type="predicted"/>
<dbReference type="Proteomes" id="UP001356170">
    <property type="component" value="Unassembled WGS sequence"/>
</dbReference>
<evidence type="ECO:0000313" key="2">
    <source>
        <dbReference type="EMBL" id="MEF2155246.1"/>
    </source>
</evidence>
<comment type="caution">
    <text evidence="2">The sequence shown here is derived from an EMBL/GenBank/DDBJ whole genome shotgun (WGS) entry which is preliminary data.</text>
</comment>
<keyword evidence="1" id="KW-1133">Transmembrane helix</keyword>
<feature type="transmembrane region" description="Helical" evidence="1">
    <location>
        <begin position="59"/>
        <end position="84"/>
    </location>
</feature>
<keyword evidence="1" id="KW-0812">Transmembrane</keyword>
<protein>
    <recommendedName>
        <fullName evidence="4">DUF1269 domain-containing protein</fullName>
    </recommendedName>
</protein>
<keyword evidence="3" id="KW-1185">Reference proteome</keyword>
<accession>A0ABU7UXE7</accession>
<sequence length="165" mass="17121">MKVRHVYSTPSLEVARTVMRIARDGGIADRDLQLVARGDIEEARIPDRRKEADTDLKPAAIRGALIGAVVGVLAAVVASTLMTFPLTVNLLLGGAVGGILLGTLGAMLSGSSVPDPLRRHFHSEIEAGKVLVVIDATTEQLAAVDGGMRSAGATLLPYDGLTAAT</sequence>
<dbReference type="PANTHER" id="PTHR36109">
    <property type="entry name" value="MEMBRANE PROTEIN-RELATED"/>
    <property type="match status" value="1"/>
</dbReference>
<evidence type="ECO:0008006" key="4">
    <source>
        <dbReference type="Google" id="ProtNLM"/>
    </source>
</evidence>
<evidence type="ECO:0000313" key="3">
    <source>
        <dbReference type="Proteomes" id="UP001356170"/>
    </source>
</evidence>
<organism evidence="2 3">
    <name type="scientific">Aquilutibacter rugosus</name>
    <dbReference type="NCBI Taxonomy" id="3115820"/>
    <lineage>
        <taxon>Bacteria</taxon>
        <taxon>Pseudomonadati</taxon>
        <taxon>Pseudomonadota</taxon>
        <taxon>Gammaproteobacteria</taxon>
        <taxon>Lysobacterales</taxon>
        <taxon>Lysobacteraceae</taxon>
        <taxon>Aquilutibacter</taxon>
    </lineage>
</organism>
<dbReference type="PANTHER" id="PTHR36109:SF2">
    <property type="entry name" value="MEMBRANE PROTEIN"/>
    <property type="match status" value="1"/>
</dbReference>
<gene>
    <name evidence="2" type="ORF">V3390_03240</name>
</gene>